<feature type="chain" id="PRO_5040412124" evidence="3">
    <location>
        <begin position="18"/>
        <end position="1290"/>
    </location>
</feature>
<evidence type="ECO:0000313" key="7">
    <source>
        <dbReference type="Proteomes" id="UP001152320"/>
    </source>
</evidence>
<feature type="domain" description="NACHT" evidence="5">
    <location>
        <begin position="589"/>
        <end position="710"/>
    </location>
</feature>
<accession>A0A9Q1C2J8</accession>
<sequence>MLHIVLVFLVTSAVTEAAKTFKECVSPQYLEIGTEGVIHCRFPLDFRSIYWYDNVTDEDAQPTLTYKDLVKGGPGYESGEFDIFRNGSLIIKRTSLLHEKTFKVIWFGANELYNVLHISAITTVSPAHIYPQISECEDSSRLCFVHRQQAHTLSCRINASKPPSTVEWIFQTEEEKEVLNSSKEITENFHSTFDTIARLSLSLFGDSVVTMLFCGSRQKHVNDWKYTPIVIDFSQDTSLAIESFDPVYFSINGLIKLQCSSSSANRTNNVIVWKRLSFDKFENIALWTKAYPDNMQIFDNEYSVGTEGSLFITSVQIHHEGKYTCIASNTVEDAVTSFQLFVLVPPSPPYLTVSGCPTLERCIVVSTGTGKVTCSVSGVRPIVSLEWSTEDKRKIHFQREETSMQENSDLFSVYTTLYYNLSLDTECGKVSFVRCSAYGVSTSTFLSVRKVELINAECSRRAEETTDVQIKSVLISIVVFMFVGMCFIGGLLFILLRRKFSDTSKEEGNDDTQIPLVDITDKLKFIEELKITYDELLSNPTTSHEILTSLYIPNRLCMKVEQKLSSQDTSSKHLLSHKDLFHREDIKSRHILIEGEPGHGKTSLINHFLKIWLKPDESPIISFDILIMLSLKDFLQGENSFDVTVRKLLATDSDLTSGKIKAILRQETRYLVLLDDFEQYCEAKDKQSIIHEIMRRNIMRNAKVILMTRPTYLTKTLGKAVTFVRMEGFTESQVDQYVRLTFKEHEEMGNNLKEKLKEDKNVASMCQTPFLLSLCSYIFMKSHYEEKTFESITTFFEKLLTSLQYQFYKSTNKNCDFESALKQKTAKGIAKIAIDGIQGSQPARSKEDLSAKTDVSHFEAITEVGIILETNEISNPFQNNSNESASFKFIHDSFQYFFGAMYLAFHASSEEFDDYLKSIDVYSCQQLLVFTCGLSQKEAVVNKIVRHLLKKQDHYPFPIRDCIVRCLMEVTCDDWKERKEVLTDLCTKEYALSIREFDSTTMKNAKAYLINICSELAVPFNVMSLSLVVQRTEESYVFLDSGVSFKLPPSIRSFSVRDFHGIYNDEDVMFLIEHTENLEEIIIYSNLIPSVCTKQALDIIKNRGIQVIWVTLQDGFVVTISFPSTFRGVWLTYAEMGVLMYLRFRGPLKSLPKEEAYSKEETIVAQLKKKGFKKFLKKSRNFNIIERKTLIKYVKEDMKTIEGLINEWLWLYEANNEESEKEHHEKFEKHIAKLRNRLELVQNRGERKKDHPTVRQQVQANNTTQCQPENRMRSLSATLQLKDLFQEIQL</sequence>
<dbReference type="Gene3D" id="3.40.50.300">
    <property type="entry name" value="P-loop containing nucleotide triphosphate hydrolases"/>
    <property type="match status" value="1"/>
</dbReference>
<dbReference type="InterPro" id="IPR027417">
    <property type="entry name" value="P-loop_NTPase"/>
</dbReference>
<dbReference type="EMBL" id="JAIZAY010000008">
    <property type="protein sequence ID" value="KAJ8037451.1"/>
    <property type="molecule type" value="Genomic_DNA"/>
</dbReference>
<keyword evidence="2" id="KW-0812">Transmembrane</keyword>
<evidence type="ECO:0000259" key="4">
    <source>
        <dbReference type="PROSITE" id="PS50835"/>
    </source>
</evidence>
<feature type="domain" description="Ig-like" evidence="4">
    <location>
        <begin position="228"/>
        <end position="336"/>
    </location>
</feature>
<name>A0A9Q1C2J8_HOLLE</name>
<evidence type="ECO:0000259" key="5">
    <source>
        <dbReference type="PROSITE" id="PS50837"/>
    </source>
</evidence>
<keyword evidence="7" id="KW-1185">Reference proteome</keyword>
<dbReference type="PANTHER" id="PTHR46312:SF2">
    <property type="entry name" value="NUCLEOTIDE-BINDING OLIGOMERIZATION DOMAIN-CONTAINING PROTEIN 2-LIKE"/>
    <property type="match status" value="1"/>
</dbReference>
<gene>
    <name evidence="6" type="ORF">HOLleu_18265</name>
</gene>
<feature type="transmembrane region" description="Helical" evidence="2">
    <location>
        <begin position="473"/>
        <end position="496"/>
    </location>
</feature>
<feature type="signal peptide" evidence="3">
    <location>
        <begin position="1"/>
        <end position="17"/>
    </location>
</feature>
<dbReference type="PANTHER" id="PTHR46312">
    <property type="entry name" value="NACHT DOMAIN-CONTAINING PROTEIN"/>
    <property type="match status" value="1"/>
</dbReference>
<evidence type="ECO:0000256" key="2">
    <source>
        <dbReference type="SAM" id="Phobius"/>
    </source>
</evidence>
<feature type="compositionally biased region" description="Basic and acidic residues" evidence="1">
    <location>
        <begin position="1244"/>
        <end position="1253"/>
    </location>
</feature>
<dbReference type="CDD" id="cd00096">
    <property type="entry name" value="Ig"/>
    <property type="match status" value="1"/>
</dbReference>
<protein>
    <submittedName>
        <fullName evidence="6">NACHT, LRR and PYD domains-containing protein 3</fullName>
    </submittedName>
</protein>
<dbReference type="InterPro" id="IPR036179">
    <property type="entry name" value="Ig-like_dom_sf"/>
</dbReference>
<feature type="domain" description="Ig-like" evidence="4">
    <location>
        <begin position="349"/>
        <end position="447"/>
    </location>
</feature>
<comment type="caution">
    <text evidence="6">The sequence shown here is derived from an EMBL/GenBank/DDBJ whole genome shotgun (WGS) entry which is preliminary data.</text>
</comment>
<dbReference type="InterPro" id="IPR003599">
    <property type="entry name" value="Ig_sub"/>
</dbReference>
<dbReference type="Gene3D" id="2.60.40.10">
    <property type="entry name" value="Immunoglobulins"/>
    <property type="match status" value="1"/>
</dbReference>
<dbReference type="SUPFAM" id="SSF48726">
    <property type="entry name" value="Immunoglobulin"/>
    <property type="match status" value="1"/>
</dbReference>
<dbReference type="InterPro" id="IPR007110">
    <property type="entry name" value="Ig-like_dom"/>
</dbReference>
<keyword evidence="3" id="KW-0732">Signal</keyword>
<evidence type="ECO:0000256" key="3">
    <source>
        <dbReference type="SAM" id="SignalP"/>
    </source>
</evidence>
<dbReference type="Pfam" id="PF05729">
    <property type="entry name" value="NACHT"/>
    <property type="match status" value="1"/>
</dbReference>
<dbReference type="PROSITE" id="PS50837">
    <property type="entry name" value="NACHT"/>
    <property type="match status" value="1"/>
</dbReference>
<reference evidence="6" key="1">
    <citation type="submission" date="2021-10" db="EMBL/GenBank/DDBJ databases">
        <title>Tropical sea cucumber genome reveals ecological adaptation and Cuvierian tubules defense mechanism.</title>
        <authorList>
            <person name="Chen T."/>
        </authorList>
    </citation>
    <scope>NUCLEOTIDE SEQUENCE</scope>
    <source>
        <strain evidence="6">Nanhai2018</strain>
        <tissue evidence="6">Muscle</tissue>
    </source>
</reference>
<feature type="region of interest" description="Disordered" evidence="1">
    <location>
        <begin position="1243"/>
        <end position="1271"/>
    </location>
</feature>
<dbReference type="SUPFAM" id="SSF52540">
    <property type="entry name" value="P-loop containing nucleoside triphosphate hydrolases"/>
    <property type="match status" value="1"/>
</dbReference>
<dbReference type="PROSITE" id="PS50835">
    <property type="entry name" value="IG_LIKE"/>
    <property type="match status" value="3"/>
</dbReference>
<dbReference type="OrthoDB" id="120976at2759"/>
<evidence type="ECO:0000313" key="6">
    <source>
        <dbReference type="EMBL" id="KAJ8037451.1"/>
    </source>
</evidence>
<organism evidence="6 7">
    <name type="scientific">Holothuria leucospilota</name>
    <name type="common">Black long sea cucumber</name>
    <name type="synonym">Mertensiothuria leucospilota</name>
    <dbReference type="NCBI Taxonomy" id="206669"/>
    <lineage>
        <taxon>Eukaryota</taxon>
        <taxon>Metazoa</taxon>
        <taxon>Echinodermata</taxon>
        <taxon>Eleutherozoa</taxon>
        <taxon>Echinozoa</taxon>
        <taxon>Holothuroidea</taxon>
        <taxon>Aspidochirotacea</taxon>
        <taxon>Aspidochirotida</taxon>
        <taxon>Holothuriidae</taxon>
        <taxon>Holothuria</taxon>
    </lineage>
</organism>
<dbReference type="InterPro" id="IPR013783">
    <property type="entry name" value="Ig-like_fold"/>
</dbReference>
<dbReference type="Proteomes" id="UP001152320">
    <property type="component" value="Chromosome 8"/>
</dbReference>
<keyword evidence="2" id="KW-0472">Membrane</keyword>
<dbReference type="SMART" id="SM00409">
    <property type="entry name" value="IG"/>
    <property type="match status" value="1"/>
</dbReference>
<keyword evidence="2" id="KW-1133">Transmembrane helix</keyword>
<proteinExistence type="predicted"/>
<evidence type="ECO:0000256" key="1">
    <source>
        <dbReference type="SAM" id="MobiDB-lite"/>
    </source>
</evidence>
<dbReference type="InterPro" id="IPR007111">
    <property type="entry name" value="NACHT_NTPase"/>
</dbReference>
<feature type="domain" description="Ig-like" evidence="4">
    <location>
        <begin position="131"/>
        <end position="214"/>
    </location>
</feature>
<feature type="compositionally biased region" description="Polar residues" evidence="1">
    <location>
        <begin position="1254"/>
        <end position="1271"/>
    </location>
</feature>